<dbReference type="InterPro" id="IPR016151">
    <property type="entry name" value="DNA_mismatch_repair_MutS_N"/>
</dbReference>
<keyword evidence="7 9" id="KW-0234">DNA repair</keyword>
<dbReference type="InterPro" id="IPR000432">
    <property type="entry name" value="DNA_mismatch_repair_MutS_C"/>
</dbReference>
<evidence type="ECO:0000256" key="8">
    <source>
        <dbReference type="ARBA" id="ARBA00024647"/>
    </source>
</evidence>
<evidence type="ECO:0000256" key="1">
    <source>
        <dbReference type="ARBA" id="ARBA00006271"/>
    </source>
</evidence>
<dbReference type="Gene3D" id="3.40.1170.10">
    <property type="entry name" value="DNA repair protein MutS, domain I"/>
    <property type="match status" value="1"/>
</dbReference>
<keyword evidence="6 9" id="KW-0238">DNA-binding</keyword>
<evidence type="ECO:0000313" key="13">
    <source>
        <dbReference type="Proteomes" id="UP000612893"/>
    </source>
</evidence>
<dbReference type="SMART" id="SM00533">
    <property type="entry name" value="MUTSd"/>
    <property type="match status" value="1"/>
</dbReference>
<evidence type="ECO:0000256" key="3">
    <source>
        <dbReference type="ARBA" id="ARBA00022741"/>
    </source>
</evidence>
<dbReference type="GO" id="GO:0006298">
    <property type="term" value="P:mismatch repair"/>
    <property type="evidence" value="ECO:0007669"/>
    <property type="project" value="UniProtKB-UniRule"/>
</dbReference>
<sequence>MKQYWTAKLAHPDAILLFRLGDFYEIFFQDAVEAAPLMGVTLTSRPMRDGRQPMCGVPHHSWQSYVGKLLRAGKKVVICDQVETPAGDRVVQRQVTRVLTPGTVVDDAYLEPALSNWLVAAWTNHGESGLAACDVSTGELVLCQLPAERLAAELQRLSPAELLEPPAVDVYRFDPARGRRRLAERLGIAFPASVGAQDAPLAIGAAGVVLEYLDQNQVRVEPGLFRIRTFSADATMHLDAATVRNLELPALLRLVDRTCTPIGKRRQRQWLWAPLRDVEAIELRLGAVAELKARDRARMQRALREVGDLERLVSRAAQGLASPRELVALRRALDALPEVAAASAEAASLRLRQLAGAVQPDAELAGELRRALVEDPPAVMRDGGAIRAGYDAELDGIVEASRAAREWIAGLEAAERLRTGIRNLRVGYNRVFGYYIEVSHSNQGLVPGHYVRKQTLTGGERYLTPELKEKEAIVLNAQQDRGTREQQVLKALGERVSHSAPALLATADSIGDLDALTSFADAAEAFDWTRPEVSTGLRIAVTGGRHPVVEASAGAGNFVPNDTLLDPNEDQIAVLTGPNMAGKSTYLRQVALIVLLAQCGSFVPAGAASIGLADRIFTRVGAHDDLAAGMSTFMVEMTETASILSNATRASLVVLDEVGRGTSTYDGVSIAQAVVEYLHDSPRLGCRTLFATHYHELTALADRLSRVRNERVEVLEEGDSVRFLHRVVPGGADRSYGIHVAALAGLPAQLIARARQILAELERQRPLEPPEQQLGLPLGAAEDPLRRELAEIELDRMSPLEALQKLYELRAGLES</sequence>
<dbReference type="InterPro" id="IPR007860">
    <property type="entry name" value="DNA_mmatch_repair_MutS_con_dom"/>
</dbReference>
<evidence type="ECO:0000256" key="2">
    <source>
        <dbReference type="ARBA" id="ARBA00021982"/>
    </source>
</evidence>
<evidence type="ECO:0000256" key="7">
    <source>
        <dbReference type="ARBA" id="ARBA00023204"/>
    </source>
</evidence>
<dbReference type="FunFam" id="3.40.50.300:FF:000870">
    <property type="entry name" value="MutS protein homolog 4"/>
    <property type="match status" value="1"/>
</dbReference>
<keyword evidence="3 9" id="KW-0547">Nucleotide-binding</keyword>
<protein>
    <recommendedName>
        <fullName evidence="2 9">DNA mismatch repair protein MutS</fullName>
    </recommendedName>
</protein>
<accession>A0A934K3N7</accession>
<dbReference type="InterPro" id="IPR007861">
    <property type="entry name" value="DNA_mismatch_repair_MutS_clamp"/>
</dbReference>
<dbReference type="InterPro" id="IPR036187">
    <property type="entry name" value="DNA_mismatch_repair_MutS_sf"/>
</dbReference>
<dbReference type="Pfam" id="PF00488">
    <property type="entry name" value="MutS_V"/>
    <property type="match status" value="1"/>
</dbReference>
<dbReference type="InterPro" id="IPR017261">
    <property type="entry name" value="DNA_mismatch_repair_MutS/MSH"/>
</dbReference>
<comment type="function">
    <text evidence="8 9">This protein is involved in the repair of mismatches in DNA. It is possible that it carries out the mismatch recognition step. This protein has a weak ATPase activity.</text>
</comment>
<dbReference type="InterPro" id="IPR007695">
    <property type="entry name" value="DNA_mismatch_repair_MutS-lik_N"/>
</dbReference>
<gene>
    <name evidence="9 12" type="primary">mutS</name>
    <name evidence="12" type="ORF">JF922_17665</name>
</gene>
<dbReference type="Pfam" id="PF05190">
    <property type="entry name" value="MutS_IV"/>
    <property type="match status" value="1"/>
</dbReference>
<proteinExistence type="inferred from homology"/>
<feature type="domain" description="DNA mismatch repair proteins mutS family" evidence="11">
    <location>
        <begin position="651"/>
        <end position="667"/>
    </location>
</feature>
<dbReference type="HAMAP" id="MF_00096">
    <property type="entry name" value="MutS"/>
    <property type="match status" value="1"/>
</dbReference>
<dbReference type="PANTHER" id="PTHR11361">
    <property type="entry name" value="DNA MISMATCH REPAIR PROTEIN MUTS FAMILY MEMBER"/>
    <property type="match status" value="1"/>
</dbReference>
<dbReference type="CDD" id="cd03284">
    <property type="entry name" value="ABC_MutS1"/>
    <property type="match status" value="1"/>
</dbReference>
<reference evidence="12" key="1">
    <citation type="submission" date="2020-10" db="EMBL/GenBank/DDBJ databases">
        <title>Ca. Dormibacterota MAGs.</title>
        <authorList>
            <person name="Montgomery K."/>
        </authorList>
    </citation>
    <scope>NUCLEOTIDE SEQUENCE [LARGE SCALE GENOMIC DNA]</scope>
    <source>
        <strain evidence="12">SC8812_S17_10</strain>
    </source>
</reference>
<dbReference type="GO" id="GO:0003684">
    <property type="term" value="F:damaged DNA binding"/>
    <property type="evidence" value="ECO:0007669"/>
    <property type="project" value="UniProtKB-UniRule"/>
</dbReference>
<dbReference type="AlphaFoldDB" id="A0A934K3N7"/>
<dbReference type="InterPro" id="IPR036678">
    <property type="entry name" value="MutS_con_dom_sf"/>
</dbReference>
<feature type="binding site" evidence="9">
    <location>
        <begin position="577"/>
        <end position="584"/>
    </location>
    <ligand>
        <name>ATP</name>
        <dbReference type="ChEBI" id="CHEBI:30616"/>
    </ligand>
</feature>
<evidence type="ECO:0000256" key="9">
    <source>
        <dbReference type="HAMAP-Rule" id="MF_00096"/>
    </source>
</evidence>
<dbReference type="SUPFAM" id="SSF48334">
    <property type="entry name" value="DNA repair protein MutS, domain III"/>
    <property type="match status" value="1"/>
</dbReference>
<keyword evidence="4 9" id="KW-0227">DNA damage</keyword>
<dbReference type="PANTHER" id="PTHR11361:SF34">
    <property type="entry name" value="DNA MISMATCH REPAIR PROTEIN MSH1, MITOCHONDRIAL"/>
    <property type="match status" value="1"/>
</dbReference>
<dbReference type="SUPFAM" id="SSF52540">
    <property type="entry name" value="P-loop containing nucleoside triphosphate hydrolases"/>
    <property type="match status" value="1"/>
</dbReference>
<dbReference type="PIRSF" id="PIRSF037677">
    <property type="entry name" value="DNA_mis_repair_Msh6"/>
    <property type="match status" value="1"/>
</dbReference>
<keyword evidence="13" id="KW-1185">Reference proteome</keyword>
<dbReference type="InterPro" id="IPR045076">
    <property type="entry name" value="MutS"/>
</dbReference>
<dbReference type="GO" id="GO:0005524">
    <property type="term" value="F:ATP binding"/>
    <property type="evidence" value="ECO:0007669"/>
    <property type="project" value="UniProtKB-UniRule"/>
</dbReference>
<dbReference type="EMBL" id="JAEKNR010000176">
    <property type="protein sequence ID" value="MBJ7599892.1"/>
    <property type="molecule type" value="Genomic_DNA"/>
</dbReference>
<dbReference type="InterPro" id="IPR027417">
    <property type="entry name" value="P-loop_NTPase"/>
</dbReference>
<evidence type="ECO:0000256" key="4">
    <source>
        <dbReference type="ARBA" id="ARBA00022763"/>
    </source>
</evidence>
<evidence type="ECO:0000256" key="6">
    <source>
        <dbReference type="ARBA" id="ARBA00023125"/>
    </source>
</evidence>
<dbReference type="Pfam" id="PF01624">
    <property type="entry name" value="MutS_I"/>
    <property type="match status" value="1"/>
</dbReference>
<dbReference type="Pfam" id="PF05192">
    <property type="entry name" value="MutS_III"/>
    <property type="match status" value="1"/>
</dbReference>
<evidence type="ECO:0000256" key="5">
    <source>
        <dbReference type="ARBA" id="ARBA00022840"/>
    </source>
</evidence>
<dbReference type="InterPro" id="IPR005748">
    <property type="entry name" value="DNA_mismatch_repair_MutS"/>
</dbReference>
<evidence type="ECO:0000259" key="11">
    <source>
        <dbReference type="PROSITE" id="PS00486"/>
    </source>
</evidence>
<dbReference type="Gene3D" id="1.10.1420.10">
    <property type="match status" value="2"/>
</dbReference>
<dbReference type="InterPro" id="IPR007696">
    <property type="entry name" value="DNA_mismatch_repair_MutS_core"/>
</dbReference>
<dbReference type="SUPFAM" id="SSF55271">
    <property type="entry name" value="DNA repair protein MutS, domain I"/>
    <property type="match status" value="1"/>
</dbReference>
<dbReference type="Gene3D" id="3.30.420.110">
    <property type="entry name" value="MutS, connector domain"/>
    <property type="match status" value="1"/>
</dbReference>
<dbReference type="PROSITE" id="PS00486">
    <property type="entry name" value="DNA_MISMATCH_REPAIR_2"/>
    <property type="match status" value="1"/>
</dbReference>
<dbReference type="Gene3D" id="3.40.50.300">
    <property type="entry name" value="P-loop containing nucleotide triphosphate hydrolases"/>
    <property type="match status" value="1"/>
</dbReference>
<dbReference type="NCBIfam" id="TIGR01070">
    <property type="entry name" value="mutS1"/>
    <property type="match status" value="1"/>
</dbReference>
<dbReference type="SUPFAM" id="SSF53150">
    <property type="entry name" value="DNA repair protein MutS, domain II"/>
    <property type="match status" value="1"/>
</dbReference>
<organism evidence="12 13">
    <name type="scientific">Candidatus Nephthysia bennettiae</name>
    <dbReference type="NCBI Taxonomy" id="3127016"/>
    <lineage>
        <taxon>Bacteria</taxon>
        <taxon>Bacillati</taxon>
        <taxon>Candidatus Dormiibacterota</taxon>
        <taxon>Candidatus Dormibacteria</taxon>
        <taxon>Candidatus Dormibacterales</taxon>
        <taxon>Candidatus Dormibacteraceae</taxon>
        <taxon>Candidatus Nephthysia</taxon>
    </lineage>
</organism>
<comment type="similarity">
    <text evidence="1 9 10">Belongs to the DNA mismatch repair MutS family.</text>
</comment>
<dbReference type="SMART" id="SM00534">
    <property type="entry name" value="MUTSac"/>
    <property type="match status" value="1"/>
</dbReference>
<dbReference type="Proteomes" id="UP000612893">
    <property type="component" value="Unassembled WGS sequence"/>
</dbReference>
<keyword evidence="5 9" id="KW-0067">ATP-binding</keyword>
<name>A0A934K3N7_9BACT</name>
<evidence type="ECO:0000313" key="12">
    <source>
        <dbReference type="EMBL" id="MBJ7599892.1"/>
    </source>
</evidence>
<evidence type="ECO:0000256" key="10">
    <source>
        <dbReference type="RuleBase" id="RU003756"/>
    </source>
</evidence>
<comment type="caution">
    <text evidence="12">The sequence shown here is derived from an EMBL/GenBank/DDBJ whole genome shotgun (WGS) entry which is preliminary data.</text>
</comment>
<dbReference type="Pfam" id="PF05188">
    <property type="entry name" value="MutS_II"/>
    <property type="match status" value="1"/>
</dbReference>
<dbReference type="NCBIfam" id="NF003810">
    <property type="entry name" value="PRK05399.1"/>
    <property type="match status" value="1"/>
</dbReference>